<protein>
    <submittedName>
        <fullName evidence="1">Uncharacterized protein</fullName>
    </submittedName>
</protein>
<name>A0A7R7VPA5_ASPCH</name>
<proteinExistence type="predicted"/>
<accession>A0A7R7VPA5</accession>
<evidence type="ECO:0000313" key="2">
    <source>
        <dbReference type="Proteomes" id="UP000637239"/>
    </source>
</evidence>
<evidence type="ECO:0000313" key="1">
    <source>
        <dbReference type="EMBL" id="BCR87549.1"/>
    </source>
</evidence>
<dbReference type="AlphaFoldDB" id="A0A7R7VPA5"/>
<dbReference type="EMBL" id="AP024419">
    <property type="protein sequence ID" value="BCR87549.1"/>
    <property type="molecule type" value="Genomic_DNA"/>
</dbReference>
<dbReference type="GeneID" id="66981908"/>
<dbReference type="KEGG" id="ache:ACHE_40113S"/>
<dbReference type="RefSeq" id="XP_043136071.1">
    <property type="nucleotide sequence ID" value="XM_043278276.1"/>
</dbReference>
<organism evidence="1 2">
    <name type="scientific">Aspergillus chevalieri</name>
    <name type="common">Eurotium chevalieri</name>
    <dbReference type="NCBI Taxonomy" id="182096"/>
    <lineage>
        <taxon>Eukaryota</taxon>
        <taxon>Fungi</taxon>
        <taxon>Dikarya</taxon>
        <taxon>Ascomycota</taxon>
        <taxon>Pezizomycotina</taxon>
        <taxon>Eurotiomycetes</taxon>
        <taxon>Eurotiomycetidae</taxon>
        <taxon>Eurotiales</taxon>
        <taxon>Aspergillaceae</taxon>
        <taxon>Aspergillus</taxon>
        <taxon>Aspergillus subgen. Aspergillus</taxon>
    </lineage>
</organism>
<gene>
    <name evidence="1" type="ORF">ACHE_40113S</name>
</gene>
<keyword evidence="2" id="KW-1185">Reference proteome</keyword>
<reference evidence="1" key="2">
    <citation type="submission" date="2021-02" db="EMBL/GenBank/DDBJ databases">
        <title>Aspergillus chevalieri M1 genome sequence.</title>
        <authorList>
            <person name="Kadooka C."/>
            <person name="Mori K."/>
            <person name="Futagami T."/>
        </authorList>
    </citation>
    <scope>NUCLEOTIDE SEQUENCE</scope>
    <source>
        <strain evidence="1">M1</strain>
    </source>
</reference>
<dbReference type="Proteomes" id="UP000637239">
    <property type="component" value="Chromosome 4"/>
</dbReference>
<reference evidence="1" key="1">
    <citation type="submission" date="2021-01" db="EMBL/GenBank/DDBJ databases">
        <authorList>
            <consortium name="Aspergillus chevalieri M1 genome sequencing consortium"/>
            <person name="Kazuki M."/>
            <person name="Futagami T."/>
        </authorList>
    </citation>
    <scope>NUCLEOTIDE SEQUENCE</scope>
    <source>
        <strain evidence="1">M1</strain>
    </source>
</reference>
<sequence>MHSTKTTSFTTTFKHGKNNLHQLAKAIQPWGQSKKERARAAASAAIMEFHERPPWSRFTFPEAGIEDDKKSWYKGDEKKFMTRGEILSDTDADGNQQSWYEGDEKFFDTKDSDEEKDWDDNASWHTGDDRELKVPVKIERTDINEIYQEVIRQHELDVKQWDAEVDGVLELIYGSCCV</sequence>